<feature type="transmembrane region" description="Helical" evidence="12">
    <location>
        <begin position="130"/>
        <end position="150"/>
    </location>
</feature>
<accession>A0A8J7WIR3</accession>
<dbReference type="Gene3D" id="1.20.120.1760">
    <property type="match status" value="1"/>
</dbReference>
<dbReference type="PANTHER" id="PTHR14269:SF62">
    <property type="entry name" value="CDP-DIACYLGLYCEROL--GLYCEROL-3-PHOSPHATE 3-PHOSPHATIDYLTRANSFERASE 1, CHLOROPLASTIC"/>
    <property type="match status" value="1"/>
</dbReference>
<feature type="transmembrane region" description="Helical" evidence="12">
    <location>
        <begin position="165"/>
        <end position="186"/>
    </location>
</feature>
<dbReference type="PROSITE" id="PS00379">
    <property type="entry name" value="CDP_ALCOHOL_P_TRANSF"/>
    <property type="match status" value="1"/>
</dbReference>
<dbReference type="GO" id="GO:0008444">
    <property type="term" value="F:CDP-diacylglycerol-glycerol-3-phosphate 3-phosphatidyltransferase activity"/>
    <property type="evidence" value="ECO:0007669"/>
    <property type="project" value="InterPro"/>
</dbReference>
<dbReference type="PIRSF" id="PIRSF000847">
    <property type="entry name" value="Phos_ph_gly_syn"/>
    <property type="match status" value="1"/>
</dbReference>
<dbReference type="Pfam" id="PF01066">
    <property type="entry name" value="CDP-OH_P_transf"/>
    <property type="match status" value="1"/>
</dbReference>
<keyword evidence="14" id="KW-1185">Reference proteome</keyword>
<dbReference type="InterPro" id="IPR043130">
    <property type="entry name" value="CDP-OH_PTrfase_TM_dom"/>
</dbReference>
<keyword evidence="10" id="KW-1208">Phospholipid metabolism</keyword>
<keyword evidence="8 12" id="KW-0472">Membrane</keyword>
<evidence type="ECO:0000256" key="1">
    <source>
        <dbReference type="ARBA" id="ARBA00004141"/>
    </source>
</evidence>
<dbReference type="Proteomes" id="UP000677913">
    <property type="component" value="Unassembled WGS sequence"/>
</dbReference>
<evidence type="ECO:0000256" key="8">
    <source>
        <dbReference type="ARBA" id="ARBA00023136"/>
    </source>
</evidence>
<comment type="caution">
    <text evidence="13">The sequence shown here is derived from an EMBL/GenBank/DDBJ whole genome shotgun (WGS) entry which is preliminary data.</text>
</comment>
<evidence type="ECO:0000256" key="11">
    <source>
        <dbReference type="RuleBase" id="RU003750"/>
    </source>
</evidence>
<evidence type="ECO:0000256" key="5">
    <source>
        <dbReference type="ARBA" id="ARBA00022692"/>
    </source>
</evidence>
<keyword evidence="7" id="KW-0443">Lipid metabolism</keyword>
<protein>
    <submittedName>
        <fullName evidence="13">CDP-alcohol phosphatidyltransferase family protein</fullName>
    </submittedName>
</protein>
<reference evidence="13" key="1">
    <citation type="submission" date="2021-04" db="EMBL/GenBank/DDBJ databases">
        <title>Genome based classification of Actinospica acidithermotolerans sp. nov., an actinobacterium isolated from an Indonesian hot spring.</title>
        <authorList>
            <person name="Kusuma A.B."/>
            <person name="Putra K.E."/>
            <person name="Nafisah S."/>
            <person name="Loh J."/>
            <person name="Nouioui I."/>
            <person name="Goodfellow M."/>
        </authorList>
    </citation>
    <scope>NUCLEOTIDE SEQUENCE</scope>
    <source>
        <strain evidence="13">DSM 45618</strain>
    </source>
</reference>
<feature type="transmembrane region" description="Helical" evidence="12">
    <location>
        <begin position="84"/>
        <end position="109"/>
    </location>
</feature>
<proteinExistence type="inferred from homology"/>
<dbReference type="EMBL" id="JAGSXH010000019">
    <property type="protein sequence ID" value="MBS2963013.1"/>
    <property type="molecule type" value="Genomic_DNA"/>
</dbReference>
<evidence type="ECO:0000256" key="10">
    <source>
        <dbReference type="ARBA" id="ARBA00023264"/>
    </source>
</evidence>
<dbReference type="InterPro" id="IPR004570">
    <property type="entry name" value="Phosphatidylglycerol_P_synth"/>
</dbReference>
<evidence type="ECO:0000256" key="9">
    <source>
        <dbReference type="ARBA" id="ARBA00023209"/>
    </source>
</evidence>
<dbReference type="RefSeq" id="WP_211466300.1">
    <property type="nucleotide sequence ID" value="NZ_JAGSXH010000019.1"/>
</dbReference>
<dbReference type="PANTHER" id="PTHR14269">
    <property type="entry name" value="CDP-DIACYLGLYCEROL--GLYCEROL-3-PHOSPHATE 3-PHOSPHATIDYLTRANSFERASE-RELATED"/>
    <property type="match status" value="1"/>
</dbReference>
<evidence type="ECO:0000313" key="14">
    <source>
        <dbReference type="Proteomes" id="UP000677913"/>
    </source>
</evidence>
<organism evidence="13 14">
    <name type="scientific">Actinocrinis puniceicyclus</name>
    <dbReference type="NCBI Taxonomy" id="977794"/>
    <lineage>
        <taxon>Bacteria</taxon>
        <taxon>Bacillati</taxon>
        <taxon>Actinomycetota</taxon>
        <taxon>Actinomycetes</taxon>
        <taxon>Catenulisporales</taxon>
        <taxon>Actinospicaceae</taxon>
        <taxon>Actinocrinis</taxon>
    </lineage>
</organism>
<keyword evidence="5 12" id="KW-0812">Transmembrane</keyword>
<dbReference type="UniPathway" id="UPA00085"/>
<feature type="transmembrane region" description="Helical" evidence="12">
    <location>
        <begin position="12"/>
        <end position="33"/>
    </location>
</feature>
<sequence length="196" mass="21284">MTEPTPSDQVWTIPNALSVLRLLGVPAFLWLILRPVFGGPHYDGWAILLLAVSGATDYLDGKIARAFGQVSRVGQLLDPAADRLYILATLAGLAARQIIPVWLVVVLVGRDLLMAVPLAVLRRHGFGPPPVHFLGKAATFNLLYAFPLLLLGDGTGWLHDLAGEVGWAFAIWGTTLYWLAAGLYVVQVRQLTARPD</sequence>
<dbReference type="GO" id="GO:0046474">
    <property type="term" value="P:glycerophospholipid biosynthetic process"/>
    <property type="evidence" value="ECO:0007669"/>
    <property type="project" value="TreeGrafter"/>
</dbReference>
<evidence type="ECO:0000256" key="4">
    <source>
        <dbReference type="ARBA" id="ARBA00022679"/>
    </source>
</evidence>
<dbReference type="InterPro" id="IPR000462">
    <property type="entry name" value="CDP-OH_P_trans"/>
</dbReference>
<evidence type="ECO:0000313" key="13">
    <source>
        <dbReference type="EMBL" id="MBS2963013.1"/>
    </source>
</evidence>
<comment type="subcellular location">
    <subcellularLocation>
        <location evidence="1">Membrane</location>
        <topology evidence="1">Multi-pass membrane protein</topology>
    </subcellularLocation>
</comment>
<keyword evidence="4 11" id="KW-0808">Transferase</keyword>
<evidence type="ECO:0000256" key="3">
    <source>
        <dbReference type="ARBA" id="ARBA00022516"/>
    </source>
</evidence>
<dbReference type="InterPro" id="IPR048254">
    <property type="entry name" value="CDP_ALCOHOL_P_TRANSF_CS"/>
</dbReference>
<evidence type="ECO:0000256" key="7">
    <source>
        <dbReference type="ARBA" id="ARBA00023098"/>
    </source>
</evidence>
<evidence type="ECO:0000256" key="6">
    <source>
        <dbReference type="ARBA" id="ARBA00022989"/>
    </source>
</evidence>
<keyword evidence="9" id="KW-0594">Phospholipid biosynthesis</keyword>
<evidence type="ECO:0000256" key="12">
    <source>
        <dbReference type="SAM" id="Phobius"/>
    </source>
</evidence>
<keyword evidence="6 12" id="KW-1133">Transmembrane helix</keyword>
<dbReference type="GO" id="GO:0016020">
    <property type="term" value="C:membrane"/>
    <property type="evidence" value="ECO:0007669"/>
    <property type="project" value="UniProtKB-SubCell"/>
</dbReference>
<keyword evidence="3" id="KW-0444">Lipid biosynthesis</keyword>
<name>A0A8J7WIR3_9ACTN</name>
<evidence type="ECO:0000256" key="2">
    <source>
        <dbReference type="ARBA" id="ARBA00010441"/>
    </source>
</evidence>
<comment type="similarity">
    <text evidence="2 11">Belongs to the CDP-alcohol phosphatidyltransferase class-I family.</text>
</comment>
<dbReference type="AlphaFoldDB" id="A0A8J7WIR3"/>
<dbReference type="InterPro" id="IPR050324">
    <property type="entry name" value="CDP-alcohol_PTase-I"/>
</dbReference>
<gene>
    <name evidence="13" type="ORF">KGA66_08155</name>
</gene>